<dbReference type="EMBL" id="CP001618">
    <property type="protein sequence ID" value="ACQ81993.1"/>
    <property type="molecule type" value="Genomic_DNA"/>
</dbReference>
<name>C5C3T4_BEUC1</name>
<feature type="domain" description="Polymerase nucleotidyl transferase" evidence="1">
    <location>
        <begin position="18"/>
        <end position="75"/>
    </location>
</feature>
<gene>
    <name evidence="2" type="ordered locus">Bcav_3751</name>
</gene>
<proteinExistence type="predicted"/>
<dbReference type="eggNOG" id="COG1708">
    <property type="taxonomic scope" value="Bacteria"/>
</dbReference>
<evidence type="ECO:0000313" key="2">
    <source>
        <dbReference type="EMBL" id="ACQ81993.1"/>
    </source>
</evidence>
<dbReference type="Proteomes" id="UP000007962">
    <property type="component" value="Chromosome"/>
</dbReference>
<dbReference type="KEGG" id="bcv:Bcav_3751"/>
<dbReference type="RefSeq" id="WP_015884230.1">
    <property type="nucleotide sequence ID" value="NC_012669.1"/>
</dbReference>
<evidence type="ECO:0000313" key="3">
    <source>
        <dbReference type="Proteomes" id="UP000007962"/>
    </source>
</evidence>
<protein>
    <recommendedName>
        <fullName evidence="1">Polymerase nucleotidyl transferase domain-containing protein</fullName>
    </recommendedName>
</protein>
<dbReference type="Gene3D" id="3.30.460.10">
    <property type="entry name" value="Beta Polymerase, domain 2"/>
    <property type="match status" value="1"/>
</dbReference>
<dbReference type="STRING" id="471853.Bcav_3751"/>
<accession>C5C3T4</accession>
<dbReference type="SUPFAM" id="SSF81301">
    <property type="entry name" value="Nucleotidyltransferase"/>
    <property type="match status" value="1"/>
</dbReference>
<reference evidence="2 3" key="1">
    <citation type="journal article" date="2009" name="Stand. Genomic Sci.">
        <title>Complete genome sequence of Beutenbergia cavernae type strain (HKI 0122).</title>
        <authorList>
            <person name="Land M."/>
            <person name="Pukall R."/>
            <person name="Abt B."/>
            <person name="Goker M."/>
            <person name="Rohde M."/>
            <person name="Glavina Del Rio T."/>
            <person name="Tice H."/>
            <person name="Copeland A."/>
            <person name="Cheng J.F."/>
            <person name="Lucas S."/>
            <person name="Chen F."/>
            <person name="Nolan M."/>
            <person name="Bruce D."/>
            <person name="Goodwin L."/>
            <person name="Pitluck S."/>
            <person name="Ivanova N."/>
            <person name="Mavromatis K."/>
            <person name="Ovchinnikova G."/>
            <person name="Pati A."/>
            <person name="Chen A."/>
            <person name="Palaniappan K."/>
            <person name="Hauser L."/>
            <person name="Chang Y.J."/>
            <person name="Jefferies C.C."/>
            <person name="Saunders E."/>
            <person name="Brettin T."/>
            <person name="Detter J.C."/>
            <person name="Han C."/>
            <person name="Chain P."/>
            <person name="Bristow J."/>
            <person name="Eisen J.A."/>
            <person name="Markowitz V."/>
            <person name="Hugenholtz P."/>
            <person name="Kyrpides N.C."/>
            <person name="Klenk H.P."/>
            <person name="Lapidus A."/>
        </authorList>
    </citation>
    <scope>NUCLEOTIDE SEQUENCE [LARGE SCALE GENOMIC DNA]</scope>
    <source>
        <strain evidence="3">ATCC BAA-8 / DSM 12333 / NBRC 16432</strain>
    </source>
</reference>
<dbReference type="CDD" id="cd05403">
    <property type="entry name" value="NT_KNTase_like"/>
    <property type="match status" value="1"/>
</dbReference>
<dbReference type="Pfam" id="PF01909">
    <property type="entry name" value="NTP_transf_2"/>
    <property type="match status" value="1"/>
</dbReference>
<dbReference type="OrthoDB" id="5176171at2"/>
<sequence length="260" mass="28291">MNTDREADDEAFLGGVADRLAALPGVRAVTLGGSRAEGTHAPESDWDLAVHYRGSFDPQDLRDVGWRGEVSELGGWGGGIFNGGAWLEIDDRRVDVHYRDLAVTERVLADARDGRFAVEPLMFHLAGIPTYLLLAELAQAQVLREREPLPRPEYPEALRREAPREWWGRAEVTFGYALDGHARRGRVTQAVGLAAVATAQAAHAVVAARGVWVTNDKQLLARAGLEGVDELLGAPGRTPEELAATVTRCRELCGERAAVR</sequence>
<dbReference type="GO" id="GO:0016779">
    <property type="term" value="F:nucleotidyltransferase activity"/>
    <property type="evidence" value="ECO:0007669"/>
    <property type="project" value="InterPro"/>
</dbReference>
<dbReference type="AlphaFoldDB" id="C5C3T4"/>
<dbReference type="InterPro" id="IPR002934">
    <property type="entry name" value="Polymerase_NTP_transf_dom"/>
</dbReference>
<evidence type="ECO:0000259" key="1">
    <source>
        <dbReference type="Pfam" id="PF01909"/>
    </source>
</evidence>
<dbReference type="HOGENOM" id="CLU_069366_1_0_11"/>
<dbReference type="InterPro" id="IPR043519">
    <property type="entry name" value="NT_sf"/>
</dbReference>
<organism evidence="2 3">
    <name type="scientific">Beutenbergia cavernae (strain ATCC BAA-8 / DSM 12333 / CCUG 43141 / JCM 11478 / NBRC 16432 / NCIMB 13614 / HKI 0122)</name>
    <dbReference type="NCBI Taxonomy" id="471853"/>
    <lineage>
        <taxon>Bacteria</taxon>
        <taxon>Bacillati</taxon>
        <taxon>Actinomycetota</taxon>
        <taxon>Actinomycetes</taxon>
        <taxon>Micrococcales</taxon>
        <taxon>Beutenbergiaceae</taxon>
        <taxon>Beutenbergia</taxon>
    </lineage>
</organism>
<keyword evidence="3" id="KW-1185">Reference proteome</keyword>